<sequence>MATLTAVWTELSTDDKLQRSSQSVALIDDKLFIFGGELVARHPRDNELFELKPDGQAEPRSLEVSAAKPTSRVGATMTAVKNKLYVFSGRGGVAMAPVDESGSLQVYDVQHASWTTIAPMEPGAAVPEARSYHCATTDGSSRVFIHAGCPEKGRLKDLWSFDINRRLWTRHPDAPGSPRGGSSIAYADGKLWRMNGFDGQHEIGGAIDVFDIQHNTWSTIEYMADGKTGPGARSVASLVAANVQGQTYLVTMFGEADPSSLGHAGAGKMLNDSWAFDVLGKEWKKLVATTDKVPIPRGWFDATTVGDGKIVVTGGLADSNERIPDAWLLAIS</sequence>
<evidence type="ECO:0000313" key="4">
    <source>
        <dbReference type="Proteomes" id="UP000503462"/>
    </source>
</evidence>
<protein>
    <recommendedName>
        <fullName evidence="5">Kelch repeat protein</fullName>
    </recommendedName>
</protein>
<keyword evidence="4" id="KW-1185">Reference proteome</keyword>
<dbReference type="Pfam" id="PF24681">
    <property type="entry name" value="Kelch_KLHDC2_KLHL20_DRC7"/>
    <property type="match status" value="1"/>
</dbReference>
<dbReference type="SUPFAM" id="SSF117281">
    <property type="entry name" value="Kelch motif"/>
    <property type="match status" value="1"/>
</dbReference>
<dbReference type="Gene3D" id="2.120.10.80">
    <property type="entry name" value="Kelch-type beta propeller"/>
    <property type="match status" value="2"/>
</dbReference>
<evidence type="ECO:0000313" key="3">
    <source>
        <dbReference type="EMBL" id="QIW96100.1"/>
    </source>
</evidence>
<organism evidence="3 4">
    <name type="scientific">Peltaster fructicola</name>
    <dbReference type="NCBI Taxonomy" id="286661"/>
    <lineage>
        <taxon>Eukaryota</taxon>
        <taxon>Fungi</taxon>
        <taxon>Dikarya</taxon>
        <taxon>Ascomycota</taxon>
        <taxon>Pezizomycotina</taxon>
        <taxon>Dothideomycetes</taxon>
        <taxon>Dothideomycetes incertae sedis</taxon>
        <taxon>Peltaster</taxon>
    </lineage>
</organism>
<gene>
    <name evidence="3" type="ORF">AMS68_001618</name>
</gene>
<dbReference type="OrthoDB" id="10250130at2759"/>
<dbReference type="EMBL" id="CP051139">
    <property type="protein sequence ID" value="QIW96100.1"/>
    <property type="molecule type" value="Genomic_DNA"/>
</dbReference>
<name>A0A6H0XN76_9PEZI</name>
<dbReference type="Proteomes" id="UP000503462">
    <property type="component" value="Chromosome 1"/>
</dbReference>
<dbReference type="AlphaFoldDB" id="A0A6H0XN76"/>
<keyword evidence="2" id="KW-0408">Iron</keyword>
<evidence type="ECO:0008006" key="5">
    <source>
        <dbReference type="Google" id="ProtNLM"/>
    </source>
</evidence>
<dbReference type="PANTHER" id="PTHR47435:SF4">
    <property type="entry name" value="KELCH REPEAT PROTEIN (AFU_ORTHOLOGUE AFUA_5G12780)"/>
    <property type="match status" value="1"/>
</dbReference>
<accession>A0A6H0XN76</accession>
<proteinExistence type="predicted"/>
<reference evidence="3 4" key="1">
    <citation type="journal article" date="2016" name="Sci. Rep.">
        <title>Peltaster fructicola genome reveals evolution from an invasive phytopathogen to an ectophytic parasite.</title>
        <authorList>
            <person name="Xu C."/>
            <person name="Chen H."/>
            <person name="Gleason M.L."/>
            <person name="Xu J.R."/>
            <person name="Liu H."/>
            <person name="Zhang R."/>
            <person name="Sun G."/>
        </authorList>
    </citation>
    <scope>NUCLEOTIDE SEQUENCE [LARGE SCALE GENOMIC DNA]</scope>
    <source>
        <strain evidence="3 4">LNHT1506</strain>
    </source>
</reference>
<evidence type="ECO:0000256" key="2">
    <source>
        <dbReference type="ARBA" id="ARBA00023004"/>
    </source>
</evidence>
<evidence type="ECO:0000256" key="1">
    <source>
        <dbReference type="ARBA" id="ARBA00022737"/>
    </source>
</evidence>
<keyword evidence="1" id="KW-0677">Repeat</keyword>
<dbReference type="GO" id="GO:0019760">
    <property type="term" value="P:glucosinolate metabolic process"/>
    <property type="evidence" value="ECO:0007669"/>
    <property type="project" value="UniProtKB-ARBA"/>
</dbReference>
<dbReference type="PANTHER" id="PTHR47435">
    <property type="entry name" value="KELCH REPEAT PROTEIN (AFU_ORTHOLOGUE AFUA_5G12780)"/>
    <property type="match status" value="1"/>
</dbReference>
<dbReference type="InterPro" id="IPR015915">
    <property type="entry name" value="Kelch-typ_b-propeller"/>
</dbReference>